<keyword evidence="3 4" id="KW-0949">S-adenosyl-L-methionine</keyword>
<dbReference type="Gene3D" id="3.40.50.150">
    <property type="entry name" value="Vaccinia Virus protein VP39"/>
    <property type="match status" value="1"/>
</dbReference>
<organism evidence="6">
    <name type="scientific">Paulinella chromatophora</name>
    <dbReference type="NCBI Taxonomy" id="39717"/>
    <lineage>
        <taxon>Eukaryota</taxon>
        <taxon>Sar</taxon>
        <taxon>Rhizaria</taxon>
        <taxon>Cercozoa</taxon>
        <taxon>Imbricatea</taxon>
        <taxon>Silicofilosea</taxon>
        <taxon>Euglyphida</taxon>
        <taxon>Paulinellidae</taxon>
        <taxon>Paulinella</taxon>
    </lineage>
</organism>
<evidence type="ECO:0000256" key="2">
    <source>
        <dbReference type="ARBA" id="ARBA00022679"/>
    </source>
</evidence>
<feature type="binding site" evidence="4">
    <location>
        <position position="311"/>
    </location>
    <ligand>
        <name>S-adenosyl-L-methionine</name>
        <dbReference type="ChEBI" id="CHEBI:59789"/>
    </ligand>
</feature>
<dbReference type="EMBL" id="CP000815">
    <property type="protein sequence ID" value="ACB42496.1"/>
    <property type="molecule type" value="Genomic_DNA"/>
</dbReference>
<feature type="binding site" evidence="4">
    <location>
        <position position="282"/>
    </location>
    <ligand>
        <name>S-adenosyl-L-methionine</name>
        <dbReference type="ChEBI" id="CHEBI:59789"/>
    </ligand>
</feature>
<dbReference type="SUPFAM" id="SSF50249">
    <property type="entry name" value="Nucleic acid-binding proteins"/>
    <property type="match status" value="1"/>
</dbReference>
<dbReference type="PANTHER" id="PTHR11061:SF30">
    <property type="entry name" value="TRNA (URACIL(54)-C(5))-METHYLTRANSFERASE"/>
    <property type="match status" value="1"/>
</dbReference>
<dbReference type="Pfam" id="PF05958">
    <property type="entry name" value="tRNA_U5-meth_tr"/>
    <property type="match status" value="1"/>
</dbReference>
<name>B1X3H7_PAUCH</name>
<dbReference type="Gene3D" id="2.40.50.1070">
    <property type="match status" value="1"/>
</dbReference>
<comment type="similarity">
    <text evidence="4">Belongs to the class I-like SAM-binding methyltransferase superfamily. RNA M5U methyltransferase family.</text>
</comment>
<feature type="active site" description="Nucleophile" evidence="4">
    <location>
        <position position="404"/>
    </location>
</feature>
<keyword evidence="1 4" id="KW-0489">Methyltransferase</keyword>
<feature type="binding site" evidence="4">
    <location>
        <position position="332"/>
    </location>
    <ligand>
        <name>S-adenosyl-L-methionine</name>
        <dbReference type="ChEBI" id="CHEBI:59789"/>
    </ligand>
</feature>
<dbReference type="AlphaFoldDB" id="B1X3H7"/>
<dbReference type="GO" id="GO:0070475">
    <property type="term" value="P:rRNA base methylation"/>
    <property type="evidence" value="ECO:0007669"/>
    <property type="project" value="TreeGrafter"/>
</dbReference>
<dbReference type="InterPro" id="IPR012340">
    <property type="entry name" value="NA-bd_OB-fold"/>
</dbReference>
<dbReference type="PANTHER" id="PTHR11061">
    <property type="entry name" value="RNA M5U METHYLTRANSFERASE"/>
    <property type="match status" value="1"/>
</dbReference>
<dbReference type="Gene3D" id="2.40.50.140">
    <property type="entry name" value="Nucleic acid-binding proteins"/>
    <property type="match status" value="1"/>
</dbReference>
<reference evidence="6" key="2">
    <citation type="journal article" date="2008" name="Curr. Biol.">
        <title>Chromatophore genome sequence of Paulinella sheds light on acquisition of photosynthesis by eukaryotes.</title>
        <authorList>
            <person name="Nowack E.C.M."/>
            <person name="Melkonian M."/>
            <person name="Gloeckner G."/>
        </authorList>
    </citation>
    <scope>NUCLEOTIDE SEQUENCE [LARGE SCALE GENOMIC DNA]</scope>
</reference>
<dbReference type="PROSITE" id="PS50926">
    <property type="entry name" value="TRAM"/>
    <property type="match status" value="1"/>
</dbReference>
<evidence type="ECO:0000259" key="5">
    <source>
        <dbReference type="PROSITE" id="PS50926"/>
    </source>
</evidence>
<geneLocation type="organellar chromatophore" evidence="6"/>
<dbReference type="InterPro" id="IPR002792">
    <property type="entry name" value="TRAM_dom"/>
</dbReference>
<dbReference type="SUPFAM" id="SSF53335">
    <property type="entry name" value="S-adenosyl-L-methionine-dependent methyltransferases"/>
    <property type="match status" value="1"/>
</dbReference>
<protein>
    <submittedName>
        <fullName evidence="6">23S rRNA methyltransferase/RumA</fullName>
    </submittedName>
</protein>
<dbReference type="PROSITE" id="PS51687">
    <property type="entry name" value="SAM_MT_RNA_M5U"/>
    <property type="match status" value="1"/>
</dbReference>
<dbReference type="GO" id="GO:0070041">
    <property type="term" value="F:rRNA (uridine-C5-)-methyltransferase activity"/>
    <property type="evidence" value="ECO:0007669"/>
    <property type="project" value="TreeGrafter"/>
</dbReference>
<dbReference type="RefSeq" id="YP_002048706.1">
    <property type="nucleotide sequence ID" value="NC_011087.1"/>
</dbReference>
<dbReference type="InterPro" id="IPR010280">
    <property type="entry name" value="U5_MeTrfase_fam"/>
</dbReference>
<accession>B1X3H7</accession>
<dbReference type="InterPro" id="IPR029063">
    <property type="entry name" value="SAM-dependent_MTases_sf"/>
</dbReference>
<evidence type="ECO:0000256" key="1">
    <source>
        <dbReference type="ARBA" id="ARBA00022603"/>
    </source>
</evidence>
<evidence type="ECO:0000313" key="6">
    <source>
        <dbReference type="EMBL" id="ACB42496.1"/>
    </source>
</evidence>
<gene>
    <name evidence="6" type="ordered locus">PCC_0036</name>
</gene>
<reference evidence="6" key="1">
    <citation type="submission" date="2007-08" db="EMBL/GenBank/DDBJ databases">
        <authorList>
            <person name="Gloeckner G."/>
            <person name="Nowack E."/>
            <person name="Melkonian M."/>
        </authorList>
    </citation>
    <scope>NUCLEOTIDE SEQUENCE</scope>
</reference>
<keyword evidence="6" id="KW-0934">Plastid</keyword>
<dbReference type="NCBIfam" id="TIGR00479">
    <property type="entry name" value="rumA"/>
    <property type="match status" value="1"/>
</dbReference>
<evidence type="ECO:0000256" key="3">
    <source>
        <dbReference type="ARBA" id="ARBA00022691"/>
    </source>
</evidence>
<evidence type="ECO:0000256" key="4">
    <source>
        <dbReference type="PROSITE-ProRule" id="PRU01024"/>
    </source>
</evidence>
<sequence length="448" mass="49540">MVLRVGECLKISVFDLTIQGIGVARWQEHVIFVAGLLPGEIGFIQITHINQKVGIGVIINKNVFSKERTQPICMLAKDCGGCSLQSINEQAQVAWKQHYVSETLNRLSGIEVKVLPLLITNEPIKYRNKALIPLEQTSSGWLRAGFYRRASHQIVNMDNCPLLDPRIDTLVEPIKADLETSHWPIDIHSLNGIRHLCLKVGILTNEIIITLVSSHDRMPGISKLAQHWMQRWPQVVGVCLNLQPNLDNVAIGSSTKTIAGRPWLIERFCNLNLRIASDTFFQINTLQAERAVNFLASILNVSTGPKILDAYSGVGTLSLPLAAAGANVLGLELRYSSVIHARLNAKLNSITSARFEHVDVAEALALHLPSSDALIVDPPRKGLELEVIKQIIANPADQTVYLSCNPSTLARDLRLLTLAGNIKVTFIQPIDFFPKTTHVECLTILEIQ</sequence>
<feature type="domain" description="TRAM" evidence="5">
    <location>
        <begin position="2"/>
        <end position="60"/>
    </location>
</feature>
<dbReference type="CDD" id="cd02440">
    <property type="entry name" value="AdoMet_MTases"/>
    <property type="match status" value="1"/>
</dbReference>
<dbReference type="GeneID" id="6481737"/>
<keyword evidence="2 4" id="KW-0808">Transferase</keyword>
<proteinExistence type="inferred from homology"/>
<feature type="binding site" evidence="4">
    <location>
        <position position="377"/>
    </location>
    <ligand>
        <name>S-adenosyl-L-methionine</name>
        <dbReference type="ChEBI" id="CHEBI:59789"/>
    </ligand>
</feature>